<name>A0ABW6BJP8_9SPHI</name>
<evidence type="ECO:0000259" key="4">
    <source>
        <dbReference type="PROSITE" id="PS01124"/>
    </source>
</evidence>
<dbReference type="PANTHER" id="PTHR43280">
    <property type="entry name" value="ARAC-FAMILY TRANSCRIPTIONAL REGULATOR"/>
    <property type="match status" value="1"/>
</dbReference>
<evidence type="ECO:0000313" key="5">
    <source>
        <dbReference type="EMBL" id="MFD2968764.1"/>
    </source>
</evidence>
<comment type="caution">
    <text evidence="5">The sequence shown here is derived from an EMBL/GenBank/DDBJ whole genome shotgun (WGS) entry which is preliminary data.</text>
</comment>
<evidence type="ECO:0000256" key="3">
    <source>
        <dbReference type="ARBA" id="ARBA00023163"/>
    </source>
</evidence>
<keyword evidence="2" id="KW-0238">DNA-binding</keyword>
<dbReference type="InterPro" id="IPR009057">
    <property type="entry name" value="Homeodomain-like_sf"/>
</dbReference>
<dbReference type="Pfam" id="PF12833">
    <property type="entry name" value="HTH_18"/>
    <property type="match status" value="1"/>
</dbReference>
<dbReference type="SUPFAM" id="SSF46689">
    <property type="entry name" value="Homeodomain-like"/>
    <property type="match status" value="1"/>
</dbReference>
<keyword evidence="6" id="KW-1185">Reference proteome</keyword>
<dbReference type="Gene3D" id="1.10.10.60">
    <property type="entry name" value="Homeodomain-like"/>
    <property type="match status" value="1"/>
</dbReference>
<protein>
    <submittedName>
        <fullName evidence="5">Helix-turn-helix domain-containing protein</fullName>
    </submittedName>
</protein>
<dbReference type="EMBL" id="JBHUPB010000010">
    <property type="protein sequence ID" value="MFD2968764.1"/>
    <property type="molecule type" value="Genomic_DNA"/>
</dbReference>
<evidence type="ECO:0000313" key="6">
    <source>
        <dbReference type="Proteomes" id="UP001597525"/>
    </source>
</evidence>
<organism evidence="5 6">
    <name type="scientific">Sphingobacterium bambusae</name>
    <dbReference type="NCBI Taxonomy" id="662858"/>
    <lineage>
        <taxon>Bacteria</taxon>
        <taxon>Pseudomonadati</taxon>
        <taxon>Bacteroidota</taxon>
        <taxon>Sphingobacteriia</taxon>
        <taxon>Sphingobacteriales</taxon>
        <taxon>Sphingobacteriaceae</taxon>
        <taxon>Sphingobacterium</taxon>
    </lineage>
</organism>
<dbReference type="PANTHER" id="PTHR43280:SF32">
    <property type="entry name" value="TRANSCRIPTIONAL REGULATORY PROTEIN"/>
    <property type="match status" value="1"/>
</dbReference>
<keyword evidence="3" id="KW-0804">Transcription</keyword>
<evidence type="ECO:0000256" key="1">
    <source>
        <dbReference type="ARBA" id="ARBA00023015"/>
    </source>
</evidence>
<accession>A0ABW6BJP8</accession>
<dbReference type="RefSeq" id="WP_320184968.1">
    <property type="nucleotide sequence ID" value="NZ_CP138332.1"/>
</dbReference>
<feature type="domain" description="HTH araC/xylS-type" evidence="4">
    <location>
        <begin position="203"/>
        <end position="301"/>
    </location>
</feature>
<sequence length="306" mass="35260">MKRKSHIKHEMLSAFKNPKSNDVYLNDFSISNIDLQRISLEDYSLFDESVQSDFFVVLFIDHGHINLRVNQKDVLGIQDQLLFFLPGHFKQVISCESDSRLILITFTADFFKDLSATVNLVEVMEYYLSKPAESWILDKEERLVFMDNLAELNKRVAKMSSHLFGKEILGNVFLTFLYDIANFNSRSQAVSSLEFGRKEDLVLKFLKLVDQECLSERRVDYYADKLFVTAKYLSETVKEVTGKTAGVVIDEANIAEAKRVLADPYQSISKIAYNLNYSSPSFFSKFFKRMTGNSPQEYRRTIGSKS</sequence>
<proteinExistence type="predicted"/>
<gene>
    <name evidence="5" type="ORF">ACFS7Y_15295</name>
</gene>
<dbReference type="PRINTS" id="PR00032">
    <property type="entry name" value="HTHARAC"/>
</dbReference>
<dbReference type="PROSITE" id="PS01124">
    <property type="entry name" value="HTH_ARAC_FAMILY_2"/>
    <property type="match status" value="1"/>
</dbReference>
<reference evidence="6" key="1">
    <citation type="journal article" date="2019" name="Int. J. Syst. Evol. Microbiol.">
        <title>The Global Catalogue of Microorganisms (GCM) 10K type strain sequencing project: providing services to taxonomists for standard genome sequencing and annotation.</title>
        <authorList>
            <consortium name="The Broad Institute Genomics Platform"/>
            <consortium name="The Broad Institute Genome Sequencing Center for Infectious Disease"/>
            <person name="Wu L."/>
            <person name="Ma J."/>
        </authorList>
    </citation>
    <scope>NUCLEOTIDE SEQUENCE [LARGE SCALE GENOMIC DNA]</scope>
    <source>
        <strain evidence="6">KCTC 22814</strain>
    </source>
</reference>
<dbReference type="SMART" id="SM00342">
    <property type="entry name" value="HTH_ARAC"/>
    <property type="match status" value="1"/>
</dbReference>
<dbReference type="InterPro" id="IPR020449">
    <property type="entry name" value="Tscrpt_reg_AraC-type_HTH"/>
</dbReference>
<keyword evidence="1" id="KW-0805">Transcription regulation</keyword>
<evidence type="ECO:0000256" key="2">
    <source>
        <dbReference type="ARBA" id="ARBA00023125"/>
    </source>
</evidence>
<dbReference type="Proteomes" id="UP001597525">
    <property type="component" value="Unassembled WGS sequence"/>
</dbReference>
<dbReference type="InterPro" id="IPR018060">
    <property type="entry name" value="HTH_AraC"/>
</dbReference>